<dbReference type="GO" id="GO:0009103">
    <property type="term" value="P:lipopolysaccharide biosynthetic process"/>
    <property type="evidence" value="ECO:0007669"/>
    <property type="project" value="TreeGrafter"/>
</dbReference>
<accession>A0A1F7YL02</accession>
<keyword evidence="1" id="KW-0808">Transferase</keyword>
<organism evidence="3 4">
    <name type="scientific">Candidatus Woesebacteria bacterium RIFCSPHIGHO2_01_FULL_39_28</name>
    <dbReference type="NCBI Taxonomy" id="1802496"/>
    <lineage>
        <taxon>Bacteria</taxon>
        <taxon>Candidatus Woeseibacteriota</taxon>
    </lineage>
</organism>
<evidence type="ECO:0000259" key="2">
    <source>
        <dbReference type="Pfam" id="PF00534"/>
    </source>
</evidence>
<dbReference type="PANTHER" id="PTHR46401:SF2">
    <property type="entry name" value="GLYCOSYLTRANSFERASE WBBK-RELATED"/>
    <property type="match status" value="1"/>
</dbReference>
<dbReference type="PANTHER" id="PTHR46401">
    <property type="entry name" value="GLYCOSYLTRANSFERASE WBBK-RELATED"/>
    <property type="match status" value="1"/>
</dbReference>
<dbReference type="SUPFAM" id="SSF53756">
    <property type="entry name" value="UDP-Glycosyltransferase/glycogen phosphorylase"/>
    <property type="match status" value="1"/>
</dbReference>
<evidence type="ECO:0000313" key="3">
    <source>
        <dbReference type="EMBL" id="OGM27880.1"/>
    </source>
</evidence>
<reference evidence="3 4" key="1">
    <citation type="journal article" date="2016" name="Nat. Commun.">
        <title>Thousands of microbial genomes shed light on interconnected biogeochemical processes in an aquifer system.</title>
        <authorList>
            <person name="Anantharaman K."/>
            <person name="Brown C.T."/>
            <person name="Hug L.A."/>
            <person name="Sharon I."/>
            <person name="Castelle C.J."/>
            <person name="Probst A.J."/>
            <person name="Thomas B.C."/>
            <person name="Singh A."/>
            <person name="Wilkins M.J."/>
            <person name="Karaoz U."/>
            <person name="Brodie E.L."/>
            <person name="Williams K.H."/>
            <person name="Hubbard S.S."/>
            <person name="Banfield J.F."/>
        </authorList>
    </citation>
    <scope>NUCLEOTIDE SEQUENCE [LARGE SCALE GENOMIC DNA]</scope>
</reference>
<feature type="domain" description="Glycosyl transferase family 1" evidence="2">
    <location>
        <begin position="211"/>
        <end position="385"/>
    </location>
</feature>
<evidence type="ECO:0000256" key="1">
    <source>
        <dbReference type="ARBA" id="ARBA00022679"/>
    </source>
</evidence>
<dbReference type="Pfam" id="PF00534">
    <property type="entry name" value="Glycos_transf_1"/>
    <property type="match status" value="1"/>
</dbReference>
<sequence>MKVAIVSFRISGNDGVSLEAVHWKKILKRLGHKVTFIAGELDRGGYLMPELSFKWPKVTHIYNDIVYNKAKYKHIEREIYDYAGTIEGKLREYFSNGGRPDLLIIANMLSLPMHFPASVAITRVIEDYKLPTIARHHDFWWERKRFLRSSMFPYFKKWFPPKLSNLKHVVINSIAQRQLEKRAGISAEIISDSFDFNSSFNKLDSYSAGLRSEFAINKDDIVFLQATRIVPRKRVEISIDLIKKLNNPKIVLVVAGKGGDEGEGYERTVRVYAGQSKIKCLFLGHRINSKRKIVGGKKIYTLWDCYVNSDFVIYPTEKEGFGNQFVETMYFKKSLILTPYQVYKSDIKSLGFEVIEISSKISKNAIKSINRLIDSPMDYKRLVERNFELGRKYFSYEVAERKLKKLL</sequence>
<dbReference type="GO" id="GO:0016757">
    <property type="term" value="F:glycosyltransferase activity"/>
    <property type="evidence" value="ECO:0007669"/>
    <property type="project" value="InterPro"/>
</dbReference>
<dbReference type="EMBL" id="MGGI01000002">
    <property type="protein sequence ID" value="OGM27880.1"/>
    <property type="molecule type" value="Genomic_DNA"/>
</dbReference>
<evidence type="ECO:0000313" key="4">
    <source>
        <dbReference type="Proteomes" id="UP000178851"/>
    </source>
</evidence>
<proteinExistence type="predicted"/>
<dbReference type="Gene3D" id="3.40.50.2000">
    <property type="entry name" value="Glycogen Phosphorylase B"/>
    <property type="match status" value="2"/>
</dbReference>
<dbReference type="Proteomes" id="UP000178851">
    <property type="component" value="Unassembled WGS sequence"/>
</dbReference>
<comment type="caution">
    <text evidence="3">The sequence shown here is derived from an EMBL/GenBank/DDBJ whole genome shotgun (WGS) entry which is preliminary data.</text>
</comment>
<gene>
    <name evidence="3" type="ORF">A2627_01980</name>
</gene>
<protein>
    <recommendedName>
        <fullName evidence="2">Glycosyl transferase family 1 domain-containing protein</fullName>
    </recommendedName>
</protein>
<name>A0A1F7YL02_9BACT</name>
<dbReference type="CDD" id="cd03801">
    <property type="entry name" value="GT4_PimA-like"/>
    <property type="match status" value="1"/>
</dbReference>
<dbReference type="AlphaFoldDB" id="A0A1F7YL02"/>
<dbReference type="InterPro" id="IPR001296">
    <property type="entry name" value="Glyco_trans_1"/>
</dbReference>